<proteinExistence type="predicted"/>
<sequence>MLRRPGIGPGPPAWQASILPLNHRRWFRSEVVFPNGCEALKASVIVLRRPGIGPGPPSWQTTGQSTWFINRWIELHQNMKVDQSPSK</sequence>
<reference evidence="2" key="1">
    <citation type="submission" date="2017-02" db="UniProtKB">
        <authorList>
            <consortium name="WormBaseParasite"/>
        </authorList>
    </citation>
    <scope>IDENTIFICATION</scope>
</reference>
<dbReference type="WBParaSite" id="ALUE_0001010401-mRNA-1">
    <property type="protein sequence ID" value="ALUE_0001010401-mRNA-1"/>
    <property type="gene ID" value="ALUE_0001010401"/>
</dbReference>
<accession>A0A0M3I1F6</accession>
<name>A0A0M3I1F6_ASCLU</name>
<dbReference type="Proteomes" id="UP000036681">
    <property type="component" value="Unplaced"/>
</dbReference>
<evidence type="ECO:0000313" key="2">
    <source>
        <dbReference type="WBParaSite" id="ALUE_0001010401-mRNA-1"/>
    </source>
</evidence>
<evidence type="ECO:0000313" key="1">
    <source>
        <dbReference type="Proteomes" id="UP000036681"/>
    </source>
</evidence>
<keyword evidence="1" id="KW-1185">Reference proteome</keyword>
<organism evidence="1 2">
    <name type="scientific">Ascaris lumbricoides</name>
    <name type="common">Giant roundworm</name>
    <dbReference type="NCBI Taxonomy" id="6252"/>
    <lineage>
        <taxon>Eukaryota</taxon>
        <taxon>Metazoa</taxon>
        <taxon>Ecdysozoa</taxon>
        <taxon>Nematoda</taxon>
        <taxon>Chromadorea</taxon>
        <taxon>Rhabditida</taxon>
        <taxon>Spirurina</taxon>
        <taxon>Ascaridomorpha</taxon>
        <taxon>Ascaridoidea</taxon>
        <taxon>Ascarididae</taxon>
        <taxon>Ascaris</taxon>
    </lineage>
</organism>
<dbReference type="AlphaFoldDB" id="A0A0M3I1F6"/>
<protein>
    <submittedName>
        <fullName evidence="2">Uncharacterized protein</fullName>
    </submittedName>
</protein>